<evidence type="ECO:0000313" key="2">
    <source>
        <dbReference type="EMBL" id="KAG2858571.1"/>
    </source>
</evidence>
<comment type="caution">
    <text evidence="2">The sequence shown here is derived from an EMBL/GenBank/DDBJ whole genome shotgun (WGS) entry which is preliminary data.</text>
</comment>
<accession>A0A8T0Z9B4</accession>
<gene>
    <name evidence="2" type="ORF">PC113_g9691</name>
    <name evidence="4" type="ORF">PC115_g8686</name>
    <name evidence="3" type="ORF">PC117_g16670</name>
</gene>
<evidence type="ECO:0000256" key="1">
    <source>
        <dbReference type="SAM" id="MobiDB-lite"/>
    </source>
</evidence>
<dbReference type="VEuPathDB" id="FungiDB:PC110_g8217"/>
<dbReference type="AlphaFoldDB" id="A0A8T0Z9B4"/>
<organism evidence="2 5">
    <name type="scientific">Phytophthora cactorum</name>
    <dbReference type="NCBI Taxonomy" id="29920"/>
    <lineage>
        <taxon>Eukaryota</taxon>
        <taxon>Sar</taxon>
        <taxon>Stramenopiles</taxon>
        <taxon>Oomycota</taxon>
        <taxon>Peronosporomycetes</taxon>
        <taxon>Peronosporales</taxon>
        <taxon>Peronosporaceae</taxon>
        <taxon>Phytophthora</taxon>
    </lineage>
</organism>
<sequence>MNTGAGSDSDDHLQLEECALGSDDDTESGRRPPWTRIWRSTEPDTLTVYRTSLPSHAIDKSNQVGCTNDHLFSNNYDLYRCGHSMRSQLVLCRPKRCKAQQERSDDDDTGAPLPCPCRYKFKLCLSSDLCEVFQQGVYMMDINDPPTPVKRKLTQEMKNYIVGSLSAGEKSTAARPYTLICTLVDNNEMTGPAPKGTQVRDFVKNWRRKNPKDSMAPLIALCDGRLYDQQDPATLLDTEMVILCDSQPNSHPGDTGLVSHLGDGSTSYPLRVGMTCLRMMKNYIDVQNSPNCTSILHIDSTHNMAINGYVVFTFGYSDRSGHYYPMVYFCTS</sequence>
<dbReference type="Proteomes" id="UP000735874">
    <property type="component" value="Unassembled WGS sequence"/>
</dbReference>
<evidence type="ECO:0000313" key="5">
    <source>
        <dbReference type="Proteomes" id="UP000735874"/>
    </source>
</evidence>
<proteinExistence type="predicted"/>
<protein>
    <submittedName>
        <fullName evidence="2">Uncharacterized protein</fullName>
    </submittedName>
</protein>
<dbReference type="EMBL" id="RCMI01000228">
    <property type="protein sequence ID" value="KAG2924241.1"/>
    <property type="molecule type" value="Genomic_DNA"/>
</dbReference>
<dbReference type="EMBL" id="RCMK01000599">
    <property type="protein sequence ID" value="KAG2919939.1"/>
    <property type="molecule type" value="Genomic_DNA"/>
</dbReference>
<dbReference type="Proteomes" id="UP000736787">
    <property type="component" value="Unassembled WGS sequence"/>
</dbReference>
<evidence type="ECO:0000313" key="4">
    <source>
        <dbReference type="EMBL" id="KAG2924241.1"/>
    </source>
</evidence>
<dbReference type="Proteomes" id="UP000774804">
    <property type="component" value="Unassembled WGS sequence"/>
</dbReference>
<dbReference type="EMBL" id="RCMG01000247">
    <property type="protein sequence ID" value="KAG2858571.1"/>
    <property type="molecule type" value="Genomic_DNA"/>
</dbReference>
<evidence type="ECO:0000313" key="3">
    <source>
        <dbReference type="EMBL" id="KAG2919939.1"/>
    </source>
</evidence>
<feature type="region of interest" description="Disordered" evidence="1">
    <location>
        <begin position="1"/>
        <end position="34"/>
    </location>
</feature>
<name>A0A8T0Z9B4_9STRA</name>
<reference evidence="2" key="1">
    <citation type="submission" date="2018-10" db="EMBL/GenBank/DDBJ databases">
        <title>Effector identification in a new, highly contiguous assembly of the strawberry crown rot pathogen Phytophthora cactorum.</title>
        <authorList>
            <person name="Armitage A.D."/>
            <person name="Nellist C.F."/>
            <person name="Bates H."/>
            <person name="Vickerstaff R.J."/>
            <person name="Harrison R.J."/>
        </authorList>
    </citation>
    <scope>NUCLEOTIDE SEQUENCE</scope>
    <source>
        <strain evidence="2">15-7</strain>
        <strain evidence="4">4032</strain>
        <strain evidence="3">4040</strain>
    </source>
</reference>